<protein>
    <submittedName>
        <fullName evidence="1">Uncharacterized protein</fullName>
    </submittedName>
</protein>
<sequence length="88" mass="9842">MASRKQLLLSFNYPPLSPAYPPSISNHSFTHFFLESKSCLLNSQEIKHCCLSITSSVDISPHLDASISAQKYPIPGIRRTNLAYSLFN</sequence>
<reference evidence="1 2" key="1">
    <citation type="submission" date="2021-06" db="EMBL/GenBank/DDBJ databases">
        <authorList>
            <person name="Palmer J.M."/>
        </authorList>
    </citation>
    <scope>NUCLEOTIDE SEQUENCE [LARGE SCALE GENOMIC DNA]</scope>
    <source>
        <strain evidence="1 2">AS_MEX2019</strain>
        <tissue evidence="1">Muscle</tissue>
    </source>
</reference>
<organism evidence="1 2">
    <name type="scientific">Ameca splendens</name>
    <dbReference type="NCBI Taxonomy" id="208324"/>
    <lineage>
        <taxon>Eukaryota</taxon>
        <taxon>Metazoa</taxon>
        <taxon>Chordata</taxon>
        <taxon>Craniata</taxon>
        <taxon>Vertebrata</taxon>
        <taxon>Euteleostomi</taxon>
        <taxon>Actinopterygii</taxon>
        <taxon>Neopterygii</taxon>
        <taxon>Teleostei</taxon>
        <taxon>Neoteleostei</taxon>
        <taxon>Acanthomorphata</taxon>
        <taxon>Ovalentaria</taxon>
        <taxon>Atherinomorphae</taxon>
        <taxon>Cyprinodontiformes</taxon>
        <taxon>Goodeidae</taxon>
        <taxon>Ameca</taxon>
    </lineage>
</organism>
<proteinExistence type="predicted"/>
<comment type="caution">
    <text evidence="1">The sequence shown here is derived from an EMBL/GenBank/DDBJ whole genome shotgun (WGS) entry which is preliminary data.</text>
</comment>
<name>A0ABV1AEU7_9TELE</name>
<dbReference type="Proteomes" id="UP001469553">
    <property type="component" value="Unassembled WGS sequence"/>
</dbReference>
<keyword evidence="2" id="KW-1185">Reference proteome</keyword>
<evidence type="ECO:0000313" key="1">
    <source>
        <dbReference type="EMBL" id="MEQ2316710.1"/>
    </source>
</evidence>
<gene>
    <name evidence="1" type="ORF">AMECASPLE_035373</name>
</gene>
<accession>A0ABV1AEU7</accession>
<dbReference type="EMBL" id="JAHRIP010089882">
    <property type="protein sequence ID" value="MEQ2316710.1"/>
    <property type="molecule type" value="Genomic_DNA"/>
</dbReference>
<evidence type="ECO:0000313" key="2">
    <source>
        <dbReference type="Proteomes" id="UP001469553"/>
    </source>
</evidence>